<evidence type="ECO:0000313" key="3">
    <source>
        <dbReference type="WBParaSite" id="BPAG_0001072101-mRNA-1"/>
    </source>
</evidence>
<dbReference type="Proteomes" id="UP000278627">
    <property type="component" value="Unassembled WGS sequence"/>
</dbReference>
<reference evidence="3" key="1">
    <citation type="submission" date="2017-02" db="UniProtKB">
        <authorList>
            <consortium name="WormBaseParasite"/>
        </authorList>
    </citation>
    <scope>IDENTIFICATION</scope>
</reference>
<gene>
    <name evidence="1" type="ORF">BPAG_LOCUS10683</name>
</gene>
<proteinExistence type="predicted"/>
<dbReference type="WBParaSite" id="BPAG_0001072101-mRNA-1">
    <property type="protein sequence ID" value="BPAG_0001072101-mRNA-1"/>
    <property type="gene ID" value="BPAG_0001072101"/>
</dbReference>
<name>A0A0N4TQ63_BRUPA</name>
<dbReference type="AlphaFoldDB" id="A0A0N4TQ63"/>
<organism evidence="3">
    <name type="scientific">Brugia pahangi</name>
    <name type="common">Filarial nematode worm</name>
    <dbReference type="NCBI Taxonomy" id="6280"/>
    <lineage>
        <taxon>Eukaryota</taxon>
        <taxon>Metazoa</taxon>
        <taxon>Ecdysozoa</taxon>
        <taxon>Nematoda</taxon>
        <taxon>Chromadorea</taxon>
        <taxon>Rhabditida</taxon>
        <taxon>Spirurina</taxon>
        <taxon>Spiruromorpha</taxon>
        <taxon>Filarioidea</taxon>
        <taxon>Onchocercidae</taxon>
        <taxon>Brugia</taxon>
    </lineage>
</organism>
<dbReference type="EMBL" id="UZAD01013196">
    <property type="protein sequence ID" value="VDN91869.1"/>
    <property type="molecule type" value="Genomic_DNA"/>
</dbReference>
<reference evidence="1 2" key="2">
    <citation type="submission" date="2018-11" db="EMBL/GenBank/DDBJ databases">
        <authorList>
            <consortium name="Pathogen Informatics"/>
        </authorList>
    </citation>
    <scope>NUCLEOTIDE SEQUENCE [LARGE SCALE GENOMIC DNA]</scope>
</reference>
<evidence type="ECO:0000313" key="1">
    <source>
        <dbReference type="EMBL" id="VDN91869.1"/>
    </source>
</evidence>
<sequence>MCKLKQFASSHSITLEESKKITELQVKGNTAHILGITEQTRRQEYTFSKGSDSECDRTYQMDIWC</sequence>
<protein>
    <submittedName>
        <fullName evidence="1 3">Uncharacterized protein</fullName>
    </submittedName>
</protein>
<accession>A0A0N4TQ63</accession>
<keyword evidence="2" id="KW-1185">Reference proteome</keyword>
<evidence type="ECO:0000313" key="2">
    <source>
        <dbReference type="Proteomes" id="UP000278627"/>
    </source>
</evidence>